<dbReference type="EMBL" id="LXQA011100234">
    <property type="protein sequence ID" value="MCI84829.1"/>
    <property type="molecule type" value="Genomic_DNA"/>
</dbReference>
<keyword evidence="6" id="KW-1185">Reference proteome</keyword>
<comment type="caution">
    <text evidence="5">The sequence shown here is derived from an EMBL/GenBank/DDBJ whole genome shotgun (WGS) entry which is preliminary data.</text>
</comment>
<feature type="domain" description="Disease resistance N-terminal" evidence="4">
    <location>
        <begin position="6"/>
        <end position="69"/>
    </location>
</feature>
<dbReference type="GO" id="GO:0000166">
    <property type="term" value="F:nucleotide binding"/>
    <property type="evidence" value="ECO:0007669"/>
    <property type="project" value="UniProtKB-KW"/>
</dbReference>
<evidence type="ECO:0000259" key="4">
    <source>
        <dbReference type="Pfam" id="PF18052"/>
    </source>
</evidence>
<protein>
    <submittedName>
        <fullName evidence="5">CC-NBS-LRR resistance protein</fullName>
    </submittedName>
</protein>
<feature type="non-terminal residue" evidence="5">
    <location>
        <position position="1"/>
    </location>
</feature>
<dbReference type="Pfam" id="PF18052">
    <property type="entry name" value="Rx_N"/>
    <property type="match status" value="1"/>
</dbReference>
<proteinExistence type="predicted"/>
<evidence type="ECO:0000313" key="5">
    <source>
        <dbReference type="EMBL" id="MCI84829.1"/>
    </source>
</evidence>
<dbReference type="InterPro" id="IPR041118">
    <property type="entry name" value="Rx_N"/>
</dbReference>
<sequence length="72" mass="8271">ADYFRRGKLNKLVEELESTLDSITQVLDDAEIKQYQIPDVKKWLGNAKHAMYEADQLLDEIATDAPHKKLKA</sequence>
<dbReference type="Proteomes" id="UP000265520">
    <property type="component" value="Unassembled WGS sequence"/>
</dbReference>
<feature type="non-terminal residue" evidence="5">
    <location>
        <position position="72"/>
    </location>
</feature>
<accession>A0A392VC80</accession>
<dbReference type="Gene3D" id="1.20.5.4130">
    <property type="match status" value="1"/>
</dbReference>
<keyword evidence="2" id="KW-0547">Nucleotide-binding</keyword>
<dbReference type="AlphaFoldDB" id="A0A392VC80"/>
<organism evidence="5 6">
    <name type="scientific">Trifolium medium</name>
    <dbReference type="NCBI Taxonomy" id="97028"/>
    <lineage>
        <taxon>Eukaryota</taxon>
        <taxon>Viridiplantae</taxon>
        <taxon>Streptophyta</taxon>
        <taxon>Embryophyta</taxon>
        <taxon>Tracheophyta</taxon>
        <taxon>Spermatophyta</taxon>
        <taxon>Magnoliopsida</taxon>
        <taxon>eudicotyledons</taxon>
        <taxon>Gunneridae</taxon>
        <taxon>Pentapetalae</taxon>
        <taxon>rosids</taxon>
        <taxon>fabids</taxon>
        <taxon>Fabales</taxon>
        <taxon>Fabaceae</taxon>
        <taxon>Papilionoideae</taxon>
        <taxon>50 kb inversion clade</taxon>
        <taxon>NPAAA clade</taxon>
        <taxon>Hologalegina</taxon>
        <taxon>IRL clade</taxon>
        <taxon>Trifolieae</taxon>
        <taxon>Trifolium</taxon>
    </lineage>
</organism>
<keyword evidence="3" id="KW-0611">Plant defense</keyword>
<reference evidence="5 6" key="1">
    <citation type="journal article" date="2018" name="Front. Plant Sci.">
        <title>Red Clover (Trifolium pratense) and Zigzag Clover (T. medium) - A Picture of Genomic Similarities and Differences.</title>
        <authorList>
            <person name="Dluhosova J."/>
            <person name="Istvanek J."/>
            <person name="Nedelnik J."/>
            <person name="Repkova J."/>
        </authorList>
    </citation>
    <scope>NUCLEOTIDE SEQUENCE [LARGE SCALE GENOMIC DNA]</scope>
    <source>
        <strain evidence="6">cv. 10/8</strain>
        <tissue evidence="5">Leaf</tissue>
    </source>
</reference>
<dbReference type="GO" id="GO:0006952">
    <property type="term" value="P:defense response"/>
    <property type="evidence" value="ECO:0007669"/>
    <property type="project" value="UniProtKB-KW"/>
</dbReference>
<evidence type="ECO:0000256" key="1">
    <source>
        <dbReference type="ARBA" id="ARBA00022737"/>
    </source>
</evidence>
<evidence type="ECO:0000256" key="3">
    <source>
        <dbReference type="ARBA" id="ARBA00022821"/>
    </source>
</evidence>
<evidence type="ECO:0000256" key="2">
    <source>
        <dbReference type="ARBA" id="ARBA00022741"/>
    </source>
</evidence>
<keyword evidence="1" id="KW-0677">Repeat</keyword>
<evidence type="ECO:0000313" key="6">
    <source>
        <dbReference type="Proteomes" id="UP000265520"/>
    </source>
</evidence>
<name>A0A392VC80_9FABA</name>